<keyword evidence="2 6" id="KW-0698">rRNA processing</keyword>
<evidence type="ECO:0000256" key="4">
    <source>
        <dbReference type="ARBA" id="ARBA00022679"/>
    </source>
</evidence>
<evidence type="ECO:0000256" key="6">
    <source>
        <dbReference type="HAMAP-Rule" id="MF_00074"/>
    </source>
</evidence>
<reference evidence="7" key="1">
    <citation type="journal article" date="2012" name="Science">
        <title>Fermentation, hydrogen, and sulfur metabolism in multiple uncultivated bacterial phyla.</title>
        <authorList>
            <person name="Wrighton K.C."/>
            <person name="Thomas B.C."/>
            <person name="Sharon I."/>
            <person name="Miller C.S."/>
            <person name="Castelle C.J."/>
            <person name="VerBerkmoes N.C."/>
            <person name="Wilkins M.J."/>
            <person name="Hettich R.L."/>
            <person name="Lipton M.S."/>
            <person name="Williams K.H."/>
            <person name="Long P.E."/>
            <person name="Banfield J.F."/>
        </authorList>
    </citation>
    <scope>NUCLEOTIDE SEQUENCE [LARGE SCALE GENOMIC DNA]</scope>
</reference>
<dbReference type="EC" id="2.1.1.-" evidence="6"/>
<dbReference type="InterPro" id="IPR003682">
    <property type="entry name" value="rRNA_ssu_MeTfrase_G"/>
</dbReference>
<dbReference type="EMBL" id="AMFJ01036168">
    <property type="protein sequence ID" value="EKD24770.1"/>
    <property type="molecule type" value="Genomic_DNA"/>
</dbReference>
<dbReference type="PIRSF" id="PIRSF003078">
    <property type="entry name" value="GidB"/>
    <property type="match status" value="1"/>
</dbReference>
<dbReference type="AlphaFoldDB" id="K1X3W8"/>
<dbReference type="HAMAP" id="MF_00074">
    <property type="entry name" value="16SrRNA_methyltr_G"/>
    <property type="match status" value="1"/>
</dbReference>
<keyword evidence="5 6" id="KW-0949">S-adenosyl-L-methionine</keyword>
<comment type="subcellular location">
    <subcellularLocation>
        <location evidence="6">Cytoplasm</location>
    </subcellularLocation>
</comment>
<feature type="binding site" evidence="6">
    <location>
        <position position="121"/>
    </location>
    <ligand>
        <name>S-adenosyl-L-methionine</name>
        <dbReference type="ChEBI" id="CHEBI:59789"/>
    </ligand>
</feature>
<dbReference type="InterPro" id="IPR029063">
    <property type="entry name" value="SAM-dependent_MTases_sf"/>
</dbReference>
<name>K1X3W8_9BACT</name>
<dbReference type="Pfam" id="PF02527">
    <property type="entry name" value="GidB"/>
    <property type="match status" value="1"/>
</dbReference>
<dbReference type="SUPFAM" id="SSF53335">
    <property type="entry name" value="S-adenosyl-L-methionine-dependent methyltransferases"/>
    <property type="match status" value="1"/>
</dbReference>
<keyword evidence="1 6" id="KW-0963">Cytoplasm</keyword>
<dbReference type="NCBIfam" id="TIGR00138">
    <property type="entry name" value="rsmG_gidB"/>
    <property type="match status" value="1"/>
</dbReference>
<feature type="binding site" evidence="6">
    <location>
        <position position="62"/>
    </location>
    <ligand>
        <name>S-adenosyl-L-methionine</name>
        <dbReference type="ChEBI" id="CHEBI:59789"/>
    </ligand>
</feature>
<dbReference type="Gene3D" id="3.40.50.150">
    <property type="entry name" value="Vaccinia Virus protein VP39"/>
    <property type="match status" value="1"/>
</dbReference>
<evidence type="ECO:0000256" key="3">
    <source>
        <dbReference type="ARBA" id="ARBA00022603"/>
    </source>
</evidence>
<dbReference type="GO" id="GO:0070043">
    <property type="term" value="F:rRNA (guanine-N7-)-methyltransferase activity"/>
    <property type="evidence" value="ECO:0007669"/>
    <property type="project" value="UniProtKB-UniRule"/>
</dbReference>
<comment type="caution">
    <text evidence="7">The sequence shown here is derived from an EMBL/GenBank/DDBJ whole genome shotgun (WGS) entry which is preliminary data.</text>
</comment>
<accession>K1X3W8</accession>
<evidence type="ECO:0000256" key="5">
    <source>
        <dbReference type="ARBA" id="ARBA00022691"/>
    </source>
</evidence>
<evidence type="ECO:0000256" key="2">
    <source>
        <dbReference type="ARBA" id="ARBA00022552"/>
    </source>
</evidence>
<protein>
    <recommendedName>
        <fullName evidence="6">Ribosomal RNA small subunit methyltransferase G</fullName>
        <ecNumber evidence="6">2.1.1.-</ecNumber>
    </recommendedName>
    <alternativeName>
        <fullName evidence="6">16S rRNA 7-methylguanosine methyltransferase</fullName>
        <shortName evidence="6">16S rRNA m7G methyltransferase</shortName>
    </alternativeName>
</protein>
<keyword evidence="3 6" id="KW-0489">Methyltransferase</keyword>
<proteinExistence type="inferred from homology"/>
<dbReference type="PANTHER" id="PTHR31760">
    <property type="entry name" value="S-ADENOSYL-L-METHIONINE-DEPENDENT METHYLTRANSFERASES SUPERFAMILY PROTEIN"/>
    <property type="match status" value="1"/>
</dbReference>
<feature type="binding site" evidence="6">
    <location>
        <begin position="80"/>
        <end position="82"/>
    </location>
    <ligand>
        <name>S-adenosyl-L-methionine</name>
        <dbReference type="ChEBI" id="CHEBI:59789"/>
    </ligand>
</feature>
<gene>
    <name evidence="6" type="primary">rsmG</name>
    <name evidence="7" type="ORF">ACD_80C00161G0003</name>
</gene>
<evidence type="ECO:0000313" key="7">
    <source>
        <dbReference type="EMBL" id="EKD24770.1"/>
    </source>
</evidence>
<dbReference type="CDD" id="cd02440">
    <property type="entry name" value="AdoMet_MTases"/>
    <property type="match status" value="1"/>
</dbReference>
<evidence type="ECO:0000256" key="1">
    <source>
        <dbReference type="ARBA" id="ARBA00022490"/>
    </source>
</evidence>
<dbReference type="GO" id="GO:0005829">
    <property type="term" value="C:cytosol"/>
    <property type="evidence" value="ECO:0007669"/>
    <property type="project" value="TreeGrafter"/>
</dbReference>
<keyword evidence="4 6" id="KW-0808">Transferase</keyword>
<sequence length="191" mass="21895">MEQQRKKLIDQFIEINSQVNLSAIRDPEGIQIKHINDSIEINNALILKAGSTLCDVGTGGGFPLLPIAMTNPKIECVGIDSTRKKVDAINKMVAELKIPNVKAIRTRAEDHKEQYDYVTARAVSYTDKLLPQLHHLVKKKGKLILYKQYSPEEAQDMAYASKRYRFVIQKKHKYKLFEGDIQRIIYVLKKI</sequence>
<organism evidence="7">
    <name type="scientific">uncultured bacterium</name>
    <name type="common">gcode 4</name>
    <dbReference type="NCBI Taxonomy" id="1234023"/>
    <lineage>
        <taxon>Bacteria</taxon>
        <taxon>environmental samples</taxon>
    </lineage>
</organism>
<comment type="function">
    <text evidence="6">Specifically methylates the N7 position of a guanine in 16S rRNA.</text>
</comment>
<dbReference type="PANTHER" id="PTHR31760:SF0">
    <property type="entry name" value="S-ADENOSYL-L-METHIONINE-DEPENDENT METHYLTRANSFERASES SUPERFAMILY PROTEIN"/>
    <property type="match status" value="1"/>
</dbReference>
<comment type="similarity">
    <text evidence="6">Belongs to the methyltransferase superfamily. RNA methyltransferase RsmG family.</text>
</comment>
<feature type="binding site" evidence="6">
    <location>
        <position position="57"/>
    </location>
    <ligand>
        <name>S-adenosyl-L-methionine</name>
        <dbReference type="ChEBI" id="CHEBI:59789"/>
    </ligand>
</feature>
<feature type="binding site" evidence="6">
    <location>
        <begin position="108"/>
        <end position="109"/>
    </location>
    <ligand>
        <name>S-adenosyl-L-methionine</name>
        <dbReference type="ChEBI" id="CHEBI:59789"/>
    </ligand>
</feature>